<comment type="subcellular location">
    <subcellularLocation>
        <location evidence="1">Secreted</location>
    </subcellularLocation>
</comment>
<dbReference type="OrthoDB" id="823504at2759"/>
<dbReference type="KEGG" id="lgi:LOTGIDRAFT_103112"/>
<evidence type="ECO:0000256" key="1">
    <source>
        <dbReference type="ARBA" id="ARBA00004613"/>
    </source>
</evidence>
<dbReference type="PANTHER" id="PTHR11475">
    <property type="entry name" value="OXIDASE/PEROXIDASE"/>
    <property type="match status" value="1"/>
</dbReference>
<dbReference type="GO" id="GO:0006979">
    <property type="term" value="P:response to oxidative stress"/>
    <property type="evidence" value="ECO:0007669"/>
    <property type="project" value="InterPro"/>
</dbReference>
<keyword evidence="5" id="KW-1185">Reference proteome</keyword>
<dbReference type="PANTHER" id="PTHR11475:SF4">
    <property type="entry name" value="CHORION PEROXIDASE"/>
    <property type="match status" value="1"/>
</dbReference>
<dbReference type="CTD" id="20229702"/>
<name>V4BBV1_LOTGI</name>
<dbReference type="Proteomes" id="UP000030746">
    <property type="component" value="Unassembled WGS sequence"/>
</dbReference>
<dbReference type="GeneID" id="20229702"/>
<dbReference type="InterPro" id="IPR037120">
    <property type="entry name" value="Haem_peroxidase_sf_animal"/>
</dbReference>
<evidence type="ECO:0000313" key="4">
    <source>
        <dbReference type="EMBL" id="ESP05096.1"/>
    </source>
</evidence>
<accession>V4BBV1</accession>
<dbReference type="AlphaFoldDB" id="V4BBV1"/>
<proteinExistence type="predicted"/>
<dbReference type="InterPro" id="IPR019791">
    <property type="entry name" value="Haem_peroxidase_animal"/>
</dbReference>
<protein>
    <recommendedName>
        <fullName evidence="6">Peroxidase</fullName>
    </recommendedName>
</protein>
<dbReference type="Gene3D" id="1.10.640.10">
    <property type="entry name" value="Haem peroxidase domain superfamily, animal type"/>
    <property type="match status" value="1"/>
</dbReference>
<evidence type="ECO:0000313" key="5">
    <source>
        <dbReference type="Proteomes" id="UP000030746"/>
    </source>
</evidence>
<reference evidence="4 5" key="1">
    <citation type="journal article" date="2013" name="Nature">
        <title>Insights into bilaterian evolution from three spiralian genomes.</title>
        <authorList>
            <person name="Simakov O."/>
            <person name="Marletaz F."/>
            <person name="Cho S.J."/>
            <person name="Edsinger-Gonzales E."/>
            <person name="Havlak P."/>
            <person name="Hellsten U."/>
            <person name="Kuo D.H."/>
            <person name="Larsson T."/>
            <person name="Lv J."/>
            <person name="Arendt D."/>
            <person name="Savage R."/>
            <person name="Osoegawa K."/>
            <person name="de Jong P."/>
            <person name="Grimwood J."/>
            <person name="Chapman J.A."/>
            <person name="Shapiro H."/>
            <person name="Aerts A."/>
            <person name="Otillar R.P."/>
            <person name="Terry A.Y."/>
            <person name="Boore J.L."/>
            <person name="Grigoriev I.V."/>
            <person name="Lindberg D.R."/>
            <person name="Seaver E.C."/>
            <person name="Weisblat D.A."/>
            <person name="Putnam N.H."/>
            <person name="Rokhsar D.S."/>
        </authorList>
    </citation>
    <scope>NUCLEOTIDE SEQUENCE [LARGE SCALE GENOMIC DNA]</scope>
</reference>
<dbReference type="HOGENOM" id="CLU_2834038_0_0_1"/>
<evidence type="ECO:0000256" key="2">
    <source>
        <dbReference type="ARBA" id="ARBA00022525"/>
    </source>
</evidence>
<dbReference type="GO" id="GO:0004601">
    <property type="term" value="F:peroxidase activity"/>
    <property type="evidence" value="ECO:0007669"/>
    <property type="project" value="InterPro"/>
</dbReference>
<dbReference type="PROSITE" id="PS50292">
    <property type="entry name" value="PEROXIDASE_3"/>
    <property type="match status" value="1"/>
</dbReference>
<keyword evidence="3" id="KW-0325">Glycoprotein</keyword>
<dbReference type="RefSeq" id="XP_009043641.1">
    <property type="nucleotide sequence ID" value="XM_009045393.1"/>
</dbReference>
<organism evidence="4 5">
    <name type="scientific">Lottia gigantea</name>
    <name type="common">Giant owl limpet</name>
    <dbReference type="NCBI Taxonomy" id="225164"/>
    <lineage>
        <taxon>Eukaryota</taxon>
        <taxon>Metazoa</taxon>
        <taxon>Spiralia</taxon>
        <taxon>Lophotrochozoa</taxon>
        <taxon>Mollusca</taxon>
        <taxon>Gastropoda</taxon>
        <taxon>Patellogastropoda</taxon>
        <taxon>Lottioidea</taxon>
        <taxon>Lottiidae</taxon>
        <taxon>Lottia</taxon>
    </lineage>
</organism>
<dbReference type="GO" id="GO:0005576">
    <property type="term" value="C:extracellular region"/>
    <property type="evidence" value="ECO:0007669"/>
    <property type="project" value="UniProtKB-SubCell"/>
</dbReference>
<dbReference type="GO" id="GO:0020037">
    <property type="term" value="F:heme binding"/>
    <property type="evidence" value="ECO:0007669"/>
    <property type="project" value="InterPro"/>
</dbReference>
<dbReference type="EMBL" id="KB199650">
    <property type="protein sequence ID" value="ESP05096.1"/>
    <property type="molecule type" value="Genomic_DNA"/>
</dbReference>
<evidence type="ECO:0008006" key="6">
    <source>
        <dbReference type="Google" id="ProtNLM"/>
    </source>
</evidence>
<keyword evidence="2" id="KW-0964">Secreted</keyword>
<dbReference type="SUPFAM" id="SSF48113">
    <property type="entry name" value="Heme-dependent peroxidases"/>
    <property type="match status" value="1"/>
</dbReference>
<evidence type="ECO:0000256" key="3">
    <source>
        <dbReference type="ARBA" id="ARBA00023180"/>
    </source>
</evidence>
<sequence length="66" mass="7387">MFGGLSEPPVDGGIVGPTFACIIGQQFKNLKYGDRFWFENERILNSEHSGYSLGMAFINSIMRIND</sequence>
<dbReference type="Pfam" id="PF03098">
    <property type="entry name" value="An_peroxidase"/>
    <property type="match status" value="1"/>
</dbReference>
<gene>
    <name evidence="4" type="ORF">LOTGIDRAFT_103112</name>
</gene>
<dbReference type="InterPro" id="IPR010255">
    <property type="entry name" value="Haem_peroxidase_sf"/>
</dbReference>